<feature type="region of interest" description="Disordered" evidence="1">
    <location>
        <begin position="483"/>
        <end position="504"/>
    </location>
</feature>
<organism evidence="3 4">
    <name type="scientific">Aphanomyces stellatus</name>
    <dbReference type="NCBI Taxonomy" id="120398"/>
    <lineage>
        <taxon>Eukaryota</taxon>
        <taxon>Sar</taxon>
        <taxon>Stramenopiles</taxon>
        <taxon>Oomycota</taxon>
        <taxon>Saprolegniomycetes</taxon>
        <taxon>Saprolegniales</taxon>
        <taxon>Verrucalvaceae</taxon>
        <taxon>Aphanomyces</taxon>
    </lineage>
</organism>
<proteinExistence type="predicted"/>
<dbReference type="EMBL" id="VJMH01007185">
    <property type="protein sequence ID" value="KAF0685340.1"/>
    <property type="molecule type" value="Genomic_DNA"/>
</dbReference>
<evidence type="ECO:0000313" key="2">
    <source>
        <dbReference type="EMBL" id="KAF0685340.1"/>
    </source>
</evidence>
<dbReference type="Pfam" id="PF00067">
    <property type="entry name" value="p450"/>
    <property type="match status" value="2"/>
</dbReference>
<evidence type="ECO:0000256" key="1">
    <source>
        <dbReference type="SAM" id="MobiDB-lite"/>
    </source>
</evidence>
<keyword evidence="4" id="KW-1185">Reference proteome</keyword>
<reference evidence="2" key="2">
    <citation type="submission" date="2019-06" db="EMBL/GenBank/DDBJ databases">
        <title>Genomics analysis of Aphanomyces spp. identifies a new class of oomycete effector associated with host adaptation.</title>
        <authorList>
            <person name="Gaulin E."/>
        </authorList>
    </citation>
    <scope>NUCLEOTIDE SEQUENCE</scope>
    <source>
        <strain evidence="2">CBS 578.67</strain>
    </source>
</reference>
<dbReference type="SUPFAM" id="SSF48264">
    <property type="entry name" value="Cytochrome P450"/>
    <property type="match status" value="1"/>
</dbReference>
<sequence length="504" mass="55941">MHPVESTTTATLAATALCGLLFLSLCWRYVFSKHILDALPGPSSPSLLLGHVYTTYSNIVRLTIDFCSLQTKRSMANWHVSTTYPDPFLSWMTQYGPVVHFRELGAHFVMFSDPKAFQHILVTNGANYPRHPLIRAFSAERMFGVGLFSSEGVLHDQQRTFLQPRFTQARVKSFVPIFERQARHRCDTLFKASTSGTTINMSHVLRELTLQIIGLVAFGLNFNDHPDAQRACEQLNDPLPLWVTICLLFVPKLNYFPHPQLQRVRQAQADLGAVLRGLIDAKLNSAAASDQPLDLLDLCLPTRHETTTAALGWIFVQLAQHPDAVARMRDEVARAMTKHASLASWEAVQDLRFTTAVINESMRLCTITPQLIRRVAAADDHVPLSDGTFVFVPKGTATENNFAAYHRHPKIGPTPTTLSPSDFWMARPNGLPTKHCAAPRAMHLSETRDGGNGRRDRVSLARVGLQAHIECQRAPAVCNSNDPSCQLGDDSPPTTPGLGDWIAN</sequence>
<dbReference type="AlphaFoldDB" id="A0A485LMJ0"/>
<reference evidence="3 4" key="1">
    <citation type="submission" date="2019-03" db="EMBL/GenBank/DDBJ databases">
        <authorList>
            <person name="Gaulin E."/>
            <person name="Dumas B."/>
        </authorList>
    </citation>
    <scope>NUCLEOTIDE SEQUENCE [LARGE SCALE GENOMIC DNA]</scope>
    <source>
        <strain evidence="3">CBS 568.67</strain>
    </source>
</reference>
<accession>A0A485LMJ0</accession>
<dbReference type="Proteomes" id="UP000332933">
    <property type="component" value="Unassembled WGS sequence"/>
</dbReference>
<dbReference type="PANTHER" id="PTHR24301:SF2">
    <property type="entry name" value="THROMBOXANE-A SYNTHASE"/>
    <property type="match status" value="1"/>
</dbReference>
<dbReference type="OrthoDB" id="2843at2759"/>
<name>A0A485LMJ0_9STRA</name>
<dbReference type="GO" id="GO:0004497">
    <property type="term" value="F:monooxygenase activity"/>
    <property type="evidence" value="ECO:0007669"/>
    <property type="project" value="InterPro"/>
</dbReference>
<dbReference type="GO" id="GO:0005506">
    <property type="term" value="F:iron ion binding"/>
    <property type="evidence" value="ECO:0007669"/>
    <property type="project" value="InterPro"/>
</dbReference>
<evidence type="ECO:0000313" key="4">
    <source>
        <dbReference type="Proteomes" id="UP000332933"/>
    </source>
</evidence>
<dbReference type="GO" id="GO:0016705">
    <property type="term" value="F:oxidoreductase activity, acting on paired donors, with incorporation or reduction of molecular oxygen"/>
    <property type="evidence" value="ECO:0007669"/>
    <property type="project" value="InterPro"/>
</dbReference>
<evidence type="ECO:0000313" key="3">
    <source>
        <dbReference type="EMBL" id="VFT99413.1"/>
    </source>
</evidence>
<dbReference type="InterPro" id="IPR036396">
    <property type="entry name" value="Cyt_P450_sf"/>
</dbReference>
<dbReference type="Gene3D" id="1.10.630.10">
    <property type="entry name" value="Cytochrome P450"/>
    <property type="match status" value="2"/>
</dbReference>
<dbReference type="PANTHER" id="PTHR24301">
    <property type="entry name" value="THROMBOXANE-A SYNTHASE"/>
    <property type="match status" value="1"/>
</dbReference>
<gene>
    <name evidence="3" type="primary">Aste57867_22760</name>
    <name evidence="2" type="ORF">As57867_022690</name>
    <name evidence="3" type="ORF">ASTE57867_22760</name>
</gene>
<protein>
    <submittedName>
        <fullName evidence="3">Aste57867_22760 protein</fullName>
    </submittedName>
</protein>
<dbReference type="InterPro" id="IPR001128">
    <property type="entry name" value="Cyt_P450"/>
</dbReference>
<dbReference type="GO" id="GO:0020037">
    <property type="term" value="F:heme binding"/>
    <property type="evidence" value="ECO:0007669"/>
    <property type="project" value="InterPro"/>
</dbReference>
<dbReference type="EMBL" id="CAADRA010007211">
    <property type="protein sequence ID" value="VFT99413.1"/>
    <property type="molecule type" value="Genomic_DNA"/>
</dbReference>